<feature type="chain" id="PRO_5022770505" evidence="3">
    <location>
        <begin position="23"/>
        <end position="88"/>
    </location>
</feature>
<comment type="caution">
    <text evidence="4">The sequence shown here is derived from an EMBL/GenBank/DDBJ whole genome shotgun (WGS) entry which is preliminary data.</text>
</comment>
<keyword evidence="2" id="KW-0472">Membrane</keyword>
<keyword evidence="5" id="KW-1185">Reference proteome</keyword>
<dbReference type="RefSeq" id="WP_149072169.1">
    <property type="nucleotide sequence ID" value="NZ_VTHL01000020.1"/>
</dbReference>
<feature type="compositionally biased region" description="Polar residues" evidence="1">
    <location>
        <begin position="71"/>
        <end position="88"/>
    </location>
</feature>
<organism evidence="4 5">
    <name type="scientific">Hymenobacter lutimineralis</name>
    <dbReference type="NCBI Taxonomy" id="2606448"/>
    <lineage>
        <taxon>Bacteria</taxon>
        <taxon>Pseudomonadati</taxon>
        <taxon>Bacteroidota</taxon>
        <taxon>Cytophagia</taxon>
        <taxon>Cytophagales</taxon>
        <taxon>Hymenobacteraceae</taxon>
        <taxon>Hymenobacter</taxon>
    </lineage>
</organism>
<feature type="region of interest" description="Disordered" evidence="1">
    <location>
        <begin position="64"/>
        <end position="88"/>
    </location>
</feature>
<evidence type="ECO:0000256" key="2">
    <source>
        <dbReference type="SAM" id="Phobius"/>
    </source>
</evidence>
<keyword evidence="2" id="KW-0812">Transmembrane</keyword>
<evidence type="ECO:0000256" key="3">
    <source>
        <dbReference type="SAM" id="SignalP"/>
    </source>
</evidence>
<evidence type="ECO:0000256" key="1">
    <source>
        <dbReference type="SAM" id="MobiDB-lite"/>
    </source>
</evidence>
<evidence type="ECO:0000313" key="4">
    <source>
        <dbReference type="EMBL" id="TYZ06915.1"/>
    </source>
</evidence>
<accession>A0A5D6UVC5</accession>
<dbReference type="AlphaFoldDB" id="A0A5D6UVC5"/>
<evidence type="ECO:0000313" key="5">
    <source>
        <dbReference type="Proteomes" id="UP000322791"/>
    </source>
</evidence>
<sequence length="88" mass="8731">MLTKRTVLLTATGLLTGYLAGAQTPAAAPATSGSTILFWLLLGVLGIVLVLTLVAGASVASAVQRPPAAQTPATQDQTPSTQKGAAVC</sequence>
<feature type="signal peptide" evidence="3">
    <location>
        <begin position="1"/>
        <end position="22"/>
    </location>
</feature>
<feature type="transmembrane region" description="Helical" evidence="2">
    <location>
        <begin position="38"/>
        <end position="60"/>
    </location>
</feature>
<gene>
    <name evidence="4" type="ORF">FY528_16715</name>
</gene>
<reference evidence="4 5" key="1">
    <citation type="submission" date="2019-08" db="EMBL/GenBank/DDBJ databases">
        <authorList>
            <person name="Seo M.-J."/>
        </authorList>
    </citation>
    <scope>NUCLEOTIDE SEQUENCE [LARGE SCALE GENOMIC DNA]</scope>
    <source>
        <strain evidence="4 5">KIGAM108</strain>
    </source>
</reference>
<dbReference type="EMBL" id="VTHL01000020">
    <property type="protein sequence ID" value="TYZ06915.1"/>
    <property type="molecule type" value="Genomic_DNA"/>
</dbReference>
<proteinExistence type="predicted"/>
<keyword evidence="3" id="KW-0732">Signal</keyword>
<dbReference type="Proteomes" id="UP000322791">
    <property type="component" value="Unassembled WGS sequence"/>
</dbReference>
<protein>
    <submittedName>
        <fullName evidence="4">Uncharacterized protein</fullName>
    </submittedName>
</protein>
<name>A0A5D6UVC5_9BACT</name>
<keyword evidence="2" id="KW-1133">Transmembrane helix</keyword>